<dbReference type="SUPFAM" id="SSF53474">
    <property type="entry name" value="alpha/beta-Hydrolases"/>
    <property type="match status" value="1"/>
</dbReference>
<comment type="caution">
    <text evidence="2">The sequence shown here is derived from an EMBL/GenBank/DDBJ whole genome shotgun (WGS) entry which is preliminary data.</text>
</comment>
<dbReference type="Proteomes" id="UP000550501">
    <property type="component" value="Unassembled WGS sequence"/>
</dbReference>
<feature type="domain" description="PE-PPE" evidence="1">
    <location>
        <begin position="41"/>
        <end position="195"/>
    </location>
</feature>
<dbReference type="Gene3D" id="3.40.50.1820">
    <property type="entry name" value="alpha/beta hydrolase"/>
    <property type="match status" value="1"/>
</dbReference>
<evidence type="ECO:0000313" key="3">
    <source>
        <dbReference type="Proteomes" id="UP000550501"/>
    </source>
</evidence>
<dbReference type="InterPro" id="IPR013228">
    <property type="entry name" value="PE-PPE_C"/>
</dbReference>
<dbReference type="RefSeq" id="WP_183467949.1">
    <property type="nucleotide sequence ID" value="NZ_JACHVU010000004.1"/>
</dbReference>
<accession>A0A839Q5B3</accession>
<gene>
    <name evidence="2" type="ORF">FHR72_002156</name>
</gene>
<sequence>MTTVLTLGGLNYGTNDHVGAALHGYARAHDRVVVRYPQSVSARSIPAGVEALEQALRSALAAADGPVDVVAHSQGAEVVSEWLERYASAPHAPPADRVRFILLGNPRRRYGGAGRKGWDGKPLNRTPDDTRYTVLDVARAHDGWCNNDGWPAELTLAMKAVLLAGRMADHLDYSRVDLATAQIRARVGNTTYYVAP</sequence>
<keyword evidence="3" id="KW-1185">Reference proteome</keyword>
<dbReference type="Pfam" id="PF08237">
    <property type="entry name" value="PE-PPE"/>
    <property type="match status" value="1"/>
</dbReference>
<evidence type="ECO:0000259" key="1">
    <source>
        <dbReference type="Pfam" id="PF08237"/>
    </source>
</evidence>
<dbReference type="EMBL" id="JACHVU010000004">
    <property type="protein sequence ID" value="MBB2990683.1"/>
    <property type="molecule type" value="Genomic_DNA"/>
</dbReference>
<dbReference type="InterPro" id="IPR029058">
    <property type="entry name" value="AB_hydrolase_fold"/>
</dbReference>
<protein>
    <recommendedName>
        <fullName evidence="1">PE-PPE domain-containing protein</fullName>
    </recommendedName>
</protein>
<proteinExistence type="predicted"/>
<organism evidence="2 3">
    <name type="scientific">Mycolicibacterium iranicum</name>
    <name type="common">Mycobacterium iranicum</name>
    <dbReference type="NCBI Taxonomy" id="912594"/>
    <lineage>
        <taxon>Bacteria</taxon>
        <taxon>Bacillati</taxon>
        <taxon>Actinomycetota</taxon>
        <taxon>Actinomycetes</taxon>
        <taxon>Mycobacteriales</taxon>
        <taxon>Mycobacteriaceae</taxon>
        <taxon>Mycolicibacterium</taxon>
    </lineage>
</organism>
<reference evidence="2 3" key="1">
    <citation type="submission" date="2020-08" db="EMBL/GenBank/DDBJ databases">
        <title>The Agave Microbiome: Exploring the role of microbial communities in plant adaptations to desert environments.</title>
        <authorList>
            <person name="Partida-Martinez L.P."/>
        </authorList>
    </citation>
    <scope>NUCLEOTIDE SEQUENCE [LARGE SCALE GENOMIC DNA]</scope>
    <source>
        <strain evidence="2 3">AT2.18</strain>
    </source>
</reference>
<name>A0A839Q5B3_MYCIR</name>
<dbReference type="AlphaFoldDB" id="A0A839Q5B3"/>
<evidence type="ECO:0000313" key="2">
    <source>
        <dbReference type="EMBL" id="MBB2990683.1"/>
    </source>
</evidence>